<feature type="chain" id="PRO_5046136240" evidence="1">
    <location>
        <begin position="23"/>
        <end position="206"/>
    </location>
</feature>
<dbReference type="InterPro" id="IPR009030">
    <property type="entry name" value="Growth_fac_rcpt_cys_sf"/>
</dbReference>
<dbReference type="Ensembl" id="ENSMCST00000002320.1">
    <property type="protein sequence ID" value="ENSMCSP00000002271.1"/>
    <property type="gene ID" value="ENSMCSG00000001636.1"/>
</dbReference>
<reference evidence="2" key="2">
    <citation type="submission" date="2025-09" db="UniProtKB">
        <authorList>
            <consortium name="Ensembl"/>
        </authorList>
    </citation>
    <scope>IDENTIFICATION</scope>
</reference>
<protein>
    <submittedName>
        <fullName evidence="2">Transmembrane protein 67</fullName>
    </submittedName>
</protein>
<reference evidence="2" key="1">
    <citation type="submission" date="2025-08" db="UniProtKB">
        <authorList>
            <consortium name="Ensembl"/>
        </authorList>
    </citation>
    <scope>IDENTIFICATION</scope>
</reference>
<dbReference type="PANTHER" id="PTHR21274:SF2">
    <property type="entry name" value="MECKELIN"/>
    <property type="match status" value="1"/>
</dbReference>
<evidence type="ECO:0000313" key="3">
    <source>
        <dbReference type="Proteomes" id="UP000694560"/>
    </source>
</evidence>
<organism evidence="2 3">
    <name type="scientific">Malurus cyaneus samueli</name>
    <dbReference type="NCBI Taxonomy" id="2593467"/>
    <lineage>
        <taxon>Eukaryota</taxon>
        <taxon>Metazoa</taxon>
        <taxon>Chordata</taxon>
        <taxon>Craniata</taxon>
        <taxon>Vertebrata</taxon>
        <taxon>Euteleostomi</taxon>
        <taxon>Archelosauria</taxon>
        <taxon>Archosauria</taxon>
        <taxon>Dinosauria</taxon>
        <taxon>Saurischia</taxon>
        <taxon>Theropoda</taxon>
        <taxon>Coelurosauria</taxon>
        <taxon>Aves</taxon>
        <taxon>Neognathae</taxon>
        <taxon>Neoaves</taxon>
        <taxon>Telluraves</taxon>
        <taxon>Australaves</taxon>
        <taxon>Passeriformes</taxon>
        <taxon>Meliphagoidea</taxon>
        <taxon>Maluridae</taxon>
        <taxon>Malurus</taxon>
    </lineage>
</organism>
<dbReference type="Pfam" id="PF09773">
    <property type="entry name" value="Meckelin"/>
    <property type="match status" value="1"/>
</dbReference>
<dbReference type="SUPFAM" id="SSF57184">
    <property type="entry name" value="Growth factor receptor domain"/>
    <property type="match status" value="1"/>
</dbReference>
<keyword evidence="1" id="KW-0732">Signal</keyword>
<keyword evidence="3" id="KW-1185">Reference proteome</keyword>
<dbReference type="Proteomes" id="UP000694560">
    <property type="component" value="Unplaced"/>
</dbReference>
<evidence type="ECO:0000256" key="1">
    <source>
        <dbReference type="SAM" id="SignalP"/>
    </source>
</evidence>
<accession>A0A8C5T475</accession>
<feature type="signal peptide" evidence="1">
    <location>
        <begin position="1"/>
        <end position="22"/>
    </location>
</feature>
<dbReference type="PANTHER" id="PTHR21274">
    <property type="entry name" value="MECKELIN"/>
    <property type="match status" value="1"/>
</dbReference>
<name>A0A8C5T475_9PASS</name>
<dbReference type="GO" id="GO:0060271">
    <property type="term" value="P:cilium assembly"/>
    <property type="evidence" value="ECO:0007669"/>
    <property type="project" value="InterPro"/>
</dbReference>
<dbReference type="AlphaFoldDB" id="A0A8C5T475"/>
<dbReference type="InterPro" id="IPR019170">
    <property type="entry name" value="Meckelin"/>
</dbReference>
<dbReference type="GO" id="GO:0036038">
    <property type="term" value="C:MKS complex"/>
    <property type="evidence" value="ECO:0007669"/>
    <property type="project" value="InterPro"/>
</dbReference>
<sequence length="206" mass="22369">MAVHSLLHTFCVFTLLPLPSLRRNYKHRPADCGADRYFDSSRLACAPCGAHQRQSAGGSSCVCEPGYRMVSNNDGFSVSCEKCPEDMSGVTQDGWNCIACPKGLTPNGNCKCPNNEILVERSMDGILLNEALCIHCNGSEQSFSASDASGSRCIRCEKTFIQVSKSCDCSNPNILTGGLCFLAQEGLPEVKEIIALWLCFELILLD</sequence>
<proteinExistence type="predicted"/>
<evidence type="ECO:0000313" key="2">
    <source>
        <dbReference type="Ensembl" id="ENSMCSP00000002271.1"/>
    </source>
</evidence>